<dbReference type="GO" id="GO:0030956">
    <property type="term" value="C:glutamyl-tRNA(Gln) amidotransferase complex"/>
    <property type="evidence" value="ECO:0007669"/>
    <property type="project" value="UniProtKB-UniRule"/>
</dbReference>
<dbReference type="Proteomes" id="UP001152797">
    <property type="component" value="Unassembled WGS sequence"/>
</dbReference>
<dbReference type="InterPro" id="IPR006075">
    <property type="entry name" value="Asn/Gln-tRNA_Trfase_suB/E_cat"/>
</dbReference>
<dbReference type="AlphaFoldDB" id="A0A9P1BF10"/>
<dbReference type="InterPro" id="IPR003789">
    <property type="entry name" value="Asn/Gln_tRNA_amidoTrase-B-like"/>
</dbReference>
<dbReference type="InterPro" id="IPR003837">
    <property type="entry name" value="GatC"/>
</dbReference>
<evidence type="ECO:0000256" key="7">
    <source>
        <dbReference type="ARBA" id="ARBA00047407"/>
    </source>
</evidence>
<dbReference type="Pfam" id="PF02934">
    <property type="entry name" value="GatB_N"/>
    <property type="match status" value="1"/>
</dbReference>
<dbReference type="InterPro" id="IPR017958">
    <property type="entry name" value="Gln-tRNA_amidoTrfase_suB_CS"/>
</dbReference>
<dbReference type="GO" id="GO:0070681">
    <property type="term" value="P:glutaminyl-tRNAGln biosynthesis via transamidation"/>
    <property type="evidence" value="ECO:0007669"/>
    <property type="project" value="UniProtKB-UniRule"/>
</dbReference>
<dbReference type="HAMAP" id="MF_00121">
    <property type="entry name" value="GatB"/>
    <property type="match status" value="1"/>
</dbReference>
<dbReference type="EMBL" id="CAMXCT010000001">
    <property type="protein sequence ID" value="CAI3971460.1"/>
    <property type="molecule type" value="Genomic_DNA"/>
</dbReference>
<reference evidence="12 13" key="2">
    <citation type="submission" date="2024-05" db="EMBL/GenBank/DDBJ databases">
        <authorList>
            <person name="Chen Y."/>
            <person name="Shah S."/>
            <person name="Dougan E. K."/>
            <person name="Thang M."/>
            <person name="Chan C."/>
        </authorList>
    </citation>
    <scope>NUCLEOTIDE SEQUENCE [LARGE SCALE GENOMIC DNA]</scope>
</reference>
<dbReference type="PANTHER" id="PTHR11895">
    <property type="entry name" value="TRANSAMIDASE"/>
    <property type="match status" value="1"/>
</dbReference>
<evidence type="ECO:0000259" key="10">
    <source>
        <dbReference type="SMART" id="SM00845"/>
    </source>
</evidence>
<dbReference type="EMBL" id="CAMXCT020000001">
    <property type="protein sequence ID" value="CAL1124835.1"/>
    <property type="molecule type" value="Genomic_DNA"/>
</dbReference>
<dbReference type="EC" id="6.3.5.7" evidence="9"/>
<evidence type="ECO:0000256" key="5">
    <source>
        <dbReference type="ARBA" id="ARBA00022840"/>
    </source>
</evidence>
<dbReference type="InterPro" id="IPR014746">
    <property type="entry name" value="Gln_synth/guanido_kin_cat_dom"/>
</dbReference>
<dbReference type="Pfam" id="PF02686">
    <property type="entry name" value="GatC"/>
    <property type="match status" value="1"/>
</dbReference>
<evidence type="ECO:0000256" key="4">
    <source>
        <dbReference type="ARBA" id="ARBA00022741"/>
    </source>
</evidence>
<comment type="similarity">
    <text evidence="2 9">Belongs to the amidase family. GatA subfamily.</text>
</comment>
<keyword evidence="4 9" id="KW-0547">Nucleotide-binding</keyword>
<dbReference type="SUPFAM" id="SSF55931">
    <property type="entry name" value="Glutamine synthetase/guanido kinase"/>
    <property type="match status" value="1"/>
</dbReference>
<comment type="caution">
    <text evidence="11">The sequence shown here is derived from an EMBL/GenBank/DDBJ whole genome shotgun (WGS) entry which is preliminary data.</text>
</comment>
<dbReference type="EC" id="6.3.5.-" evidence="8"/>
<dbReference type="InterPro" id="IPR018027">
    <property type="entry name" value="Asn/Gln_amidotransferase"/>
</dbReference>
<dbReference type="NCBIfam" id="TIGR00132">
    <property type="entry name" value="gatA"/>
    <property type="match status" value="1"/>
</dbReference>
<proteinExistence type="inferred from homology"/>
<accession>A0A9P1BF10</accession>
<dbReference type="SUPFAM" id="SSF89095">
    <property type="entry name" value="GatB/YqeY motif"/>
    <property type="match status" value="1"/>
</dbReference>
<feature type="active site" description="Acyl-ester intermediate" evidence="9">
    <location>
        <position position="249"/>
    </location>
</feature>
<dbReference type="InterPro" id="IPR000120">
    <property type="entry name" value="Amidase"/>
</dbReference>
<dbReference type="InterPro" id="IPR036928">
    <property type="entry name" value="AS_sf"/>
</dbReference>
<dbReference type="GO" id="GO:0050567">
    <property type="term" value="F:glutaminyl-tRNA synthase (glutamine-hydrolyzing) activity"/>
    <property type="evidence" value="ECO:0007669"/>
    <property type="project" value="UniProtKB-UniRule"/>
</dbReference>
<keyword evidence="9" id="KW-0496">Mitochondrion</keyword>
<comment type="catalytic activity">
    <reaction evidence="7 9">
        <text>L-glutamyl-tRNA(Gln) + L-glutamine + ATP + H2O = L-glutaminyl-tRNA(Gln) + L-glutamate + ADP + phosphate + H(+)</text>
        <dbReference type="Rhea" id="RHEA:17521"/>
        <dbReference type="Rhea" id="RHEA-COMP:9681"/>
        <dbReference type="Rhea" id="RHEA-COMP:9684"/>
        <dbReference type="ChEBI" id="CHEBI:15377"/>
        <dbReference type="ChEBI" id="CHEBI:15378"/>
        <dbReference type="ChEBI" id="CHEBI:29985"/>
        <dbReference type="ChEBI" id="CHEBI:30616"/>
        <dbReference type="ChEBI" id="CHEBI:43474"/>
        <dbReference type="ChEBI" id="CHEBI:58359"/>
        <dbReference type="ChEBI" id="CHEBI:78520"/>
        <dbReference type="ChEBI" id="CHEBI:78521"/>
        <dbReference type="ChEBI" id="CHEBI:456216"/>
        <dbReference type="EC" id="6.3.5.7"/>
    </reaction>
</comment>
<feature type="active site" description="Charge relay system" evidence="9">
    <location>
        <position position="150"/>
    </location>
</feature>
<keyword evidence="13" id="KW-1185">Reference proteome</keyword>
<gene>
    <name evidence="11" type="ORF">C1SCF055_LOCUS50</name>
</gene>
<evidence type="ECO:0000256" key="9">
    <source>
        <dbReference type="HAMAP-Rule" id="MF_03150"/>
    </source>
</evidence>
<keyword evidence="5 9" id="KW-0067">ATP-binding</keyword>
<feature type="active site" description="Charge relay system" evidence="9">
    <location>
        <position position="225"/>
    </location>
</feature>
<name>A0A9P1BF10_9DINO</name>
<dbReference type="PROSITE" id="PS00571">
    <property type="entry name" value="AMIDASES"/>
    <property type="match status" value="1"/>
</dbReference>
<evidence type="ECO:0000256" key="6">
    <source>
        <dbReference type="ARBA" id="ARBA00022917"/>
    </source>
</evidence>
<comment type="function">
    <text evidence="9">Allows the formation of correctly charged Gln-tRNA(Gln) through the transamidation of misacylated Glu-tRNA(Gln) in the mitochondria. The reaction takes place in the presence of glutamine and ATP through an activated gamma-phospho-Glu-tRNA(Gln).</text>
</comment>
<dbReference type="PANTHER" id="PTHR11895:SF151">
    <property type="entry name" value="GLUTAMYL-TRNA(GLN) AMIDOTRANSFERASE SUBUNIT A"/>
    <property type="match status" value="1"/>
</dbReference>
<dbReference type="PROSITE" id="PS01234">
    <property type="entry name" value="GATB"/>
    <property type="match status" value="1"/>
</dbReference>
<dbReference type="SUPFAM" id="SSF75304">
    <property type="entry name" value="Amidase signature (AS) enzymes"/>
    <property type="match status" value="1"/>
</dbReference>
<dbReference type="InterPro" id="IPR004412">
    <property type="entry name" value="GatA"/>
</dbReference>
<dbReference type="Pfam" id="PF02637">
    <property type="entry name" value="GatB_Yqey"/>
    <property type="match status" value="1"/>
</dbReference>
<dbReference type="GO" id="GO:0006450">
    <property type="term" value="P:regulation of translational fidelity"/>
    <property type="evidence" value="ECO:0007669"/>
    <property type="project" value="InterPro"/>
</dbReference>
<comment type="similarity">
    <text evidence="1 8">Belongs to the GatB/GatE family. GatB subfamily.</text>
</comment>
<sequence length="1038" mass="112746">MTSQLGDIVGYVDQLAELDTEGVEPMAHAVDVANVFRADEVRPSLPREEALANAPEADGECYLDNAGYMNNADVLNATATELLSWLDAGECTSVEITQAYLDRIAEHDERIGAFLRVNNDAALEQAAAIDARRKKGDSLGPLAGVPVAVKDLLCTRGEPTTCASKILSEFRPPYDATVIEKLRKADAVLIGKTNLDEFAMGGSTENSAMQPTRNPWDTDRIPGGSSGGAAACVAASMAPLSVGTDTGGSIRQPAGLCGVTGMKPTYGRVSRFGLVAFASSLDQIGPLAHTAEDTARLLEVLAGHDKHDATSLDREVPTYSQTIGQPLEGLRIGIVPEQFEEGVSEDIKSSVREALKVYESLGATVSEIKLPHSKYSVATYYVIGSCEASSNLARYDGVHYGYRTSSKEPTRDEGASEADNALVSMYRRSRAEGLGAEVKRRIMLGTYALSAGYYDAYYLKAMKVRRLIRQDFDQAFEQVDVIAGPVTATTAFKIGEKVDDPLSMYLVDLFTVSANLAGICGLSVPCGFDGAGLPIGMQLQAPPLAEALAVSTPYDIVIGLEVHVQLATESKLFCGCSTKFGSPPNTQTCPVCIGMPGSLPVMNRRAFELALRTAMALNCEIAPFTKWDRKNYYYPDLPKGYQISQFDLPFSHDGYVEIADPQSDAESRRVGIIRAHLEEDAGKSMHDEQAGTADSRIDLNRVGTPLLEIVTEPDIRSPEDAKLFLTELKLLLTYLGVSDCNMQEGSLRVDANINLHVHADGEKIPTPIVEVKNMNSFRAVERALAYEATRQFDEWEETGKRMGDVPKQTHGWDDAANVTRPQRYKEESSDYRYFPDPDLVPVTVTGAEIESVRQGLGESPAGLRARLQAEYELTPYDADVIVGQGRELVDYFIETATVAGNARTAGNWVQQYVLRTLNEKDIAIDAYPVSAKELGRLIEMVVAGKLDTTRGRDVLGEMVDSGCSVDEAIKARGIEEVDESTLVDLCRELLSKNPKVVDDLKEGKQKAVGALIGQAKKQNPNVNPGRVREICIELVNEM</sequence>
<protein>
    <recommendedName>
        <fullName evidence="8 9">Multifunctional fusion protein</fullName>
    </recommendedName>
    <domain>
        <recommendedName>
            <fullName evidence="8">Glutamyl-tRNA(Gln) amidotransferase subunit B, mitochondrial</fullName>
            <shortName evidence="8">Glu-AdT subunit B</shortName>
            <ecNumber evidence="8">6.3.5.-</ecNumber>
        </recommendedName>
    </domain>
    <domain>
        <recommendedName>
            <fullName evidence="9">Glutamyl-tRNA(Gln) amidotransferase subunit A, mitochondrial</fullName>
            <shortName evidence="9">Glu-AdT subunit A</shortName>
            <ecNumber evidence="9">6.3.5.7</ecNumber>
        </recommendedName>
    </domain>
</protein>
<dbReference type="InterPro" id="IPR023168">
    <property type="entry name" value="GatB_Yqey_C_2"/>
</dbReference>
<dbReference type="Gene3D" id="3.90.1300.10">
    <property type="entry name" value="Amidase signature (AS) domain"/>
    <property type="match status" value="1"/>
</dbReference>
<comment type="subcellular location">
    <subcellularLocation>
        <location evidence="9">Mitochondrion</location>
    </subcellularLocation>
</comment>
<dbReference type="Pfam" id="PF01425">
    <property type="entry name" value="Amidase"/>
    <property type="match status" value="1"/>
</dbReference>
<dbReference type="NCBIfam" id="TIGR00135">
    <property type="entry name" value="gatC"/>
    <property type="match status" value="1"/>
</dbReference>
<organism evidence="11">
    <name type="scientific">Cladocopium goreaui</name>
    <dbReference type="NCBI Taxonomy" id="2562237"/>
    <lineage>
        <taxon>Eukaryota</taxon>
        <taxon>Sar</taxon>
        <taxon>Alveolata</taxon>
        <taxon>Dinophyceae</taxon>
        <taxon>Suessiales</taxon>
        <taxon>Symbiodiniaceae</taxon>
        <taxon>Cladocopium</taxon>
    </lineage>
</organism>
<dbReference type="NCBIfam" id="TIGR00133">
    <property type="entry name" value="gatB"/>
    <property type="match status" value="1"/>
</dbReference>
<dbReference type="SMART" id="SM00845">
    <property type="entry name" value="GatB_Yqey"/>
    <property type="match status" value="1"/>
</dbReference>
<dbReference type="HAMAP" id="MF_00120">
    <property type="entry name" value="GatA"/>
    <property type="match status" value="1"/>
</dbReference>
<evidence type="ECO:0000313" key="12">
    <source>
        <dbReference type="EMBL" id="CAL4758772.1"/>
    </source>
</evidence>
<reference evidence="11" key="1">
    <citation type="submission" date="2022-10" db="EMBL/GenBank/DDBJ databases">
        <authorList>
            <person name="Chen Y."/>
            <person name="Dougan E. K."/>
            <person name="Chan C."/>
            <person name="Rhodes N."/>
            <person name="Thang M."/>
        </authorList>
    </citation>
    <scope>NUCLEOTIDE SEQUENCE</scope>
</reference>
<dbReference type="InterPro" id="IPR004413">
    <property type="entry name" value="GatB"/>
</dbReference>
<dbReference type="NCBIfam" id="NF004014">
    <property type="entry name" value="PRK05477.1-4"/>
    <property type="match status" value="1"/>
</dbReference>
<evidence type="ECO:0000313" key="13">
    <source>
        <dbReference type="Proteomes" id="UP001152797"/>
    </source>
</evidence>
<evidence type="ECO:0000256" key="1">
    <source>
        <dbReference type="ARBA" id="ARBA00005306"/>
    </source>
</evidence>
<dbReference type="GO" id="GO:0005739">
    <property type="term" value="C:mitochondrion"/>
    <property type="evidence" value="ECO:0007669"/>
    <property type="project" value="UniProtKB-SubCell"/>
</dbReference>
<comment type="subunit">
    <text evidence="9">Subunit of the heterotrimeric GatCAB amidotransferase (AdT) complex, composed of A, B and C subunits.</text>
</comment>
<dbReference type="NCBIfam" id="NF004012">
    <property type="entry name" value="PRK05477.1-2"/>
    <property type="match status" value="1"/>
</dbReference>
<dbReference type="SUPFAM" id="SSF141000">
    <property type="entry name" value="Glu-tRNAGln amidotransferase C subunit"/>
    <property type="match status" value="1"/>
</dbReference>
<dbReference type="InterPro" id="IPR023631">
    <property type="entry name" value="Amidase_dom"/>
</dbReference>
<dbReference type="GO" id="GO:0005524">
    <property type="term" value="F:ATP binding"/>
    <property type="evidence" value="ECO:0007669"/>
    <property type="project" value="UniProtKB-KW"/>
</dbReference>
<keyword evidence="3 9" id="KW-0436">Ligase</keyword>
<dbReference type="Gene3D" id="1.10.10.410">
    <property type="match status" value="1"/>
</dbReference>
<keyword evidence="6 9" id="KW-0648">Protein biosynthesis</keyword>
<evidence type="ECO:0000256" key="2">
    <source>
        <dbReference type="ARBA" id="ARBA00008069"/>
    </source>
</evidence>
<dbReference type="EMBL" id="CAMXCT030000001">
    <property type="protein sequence ID" value="CAL4758772.1"/>
    <property type="molecule type" value="Genomic_DNA"/>
</dbReference>
<dbReference type="InterPro" id="IPR036113">
    <property type="entry name" value="Asp/Glu-ADT_sf_sub_c"/>
</dbReference>
<evidence type="ECO:0000313" key="11">
    <source>
        <dbReference type="EMBL" id="CAI3971460.1"/>
    </source>
</evidence>
<evidence type="ECO:0000256" key="3">
    <source>
        <dbReference type="ARBA" id="ARBA00022598"/>
    </source>
</evidence>
<dbReference type="InterPro" id="IPR020556">
    <property type="entry name" value="Amidase_CS"/>
</dbReference>
<feature type="domain" description="Asn/Gln amidotransferase" evidence="10">
    <location>
        <begin position="890"/>
        <end position="1035"/>
    </location>
</feature>
<dbReference type="GO" id="GO:0032543">
    <property type="term" value="P:mitochondrial translation"/>
    <property type="evidence" value="ECO:0007669"/>
    <property type="project" value="UniProtKB-UniRule"/>
</dbReference>
<evidence type="ECO:0000256" key="8">
    <source>
        <dbReference type="HAMAP-Rule" id="MF_03147"/>
    </source>
</evidence>
<dbReference type="OrthoDB" id="421993at2759"/>